<evidence type="ECO:0000313" key="1">
    <source>
        <dbReference type="EMBL" id="CAB4161807.1"/>
    </source>
</evidence>
<dbReference type="EMBL" id="LR796727">
    <property type="protein sequence ID" value="CAB4161807.1"/>
    <property type="molecule type" value="Genomic_DNA"/>
</dbReference>
<proteinExistence type="predicted"/>
<gene>
    <name evidence="1" type="ORF">UFOVP786_5</name>
</gene>
<name>A0A6J5NS13_9CAUD</name>
<protein>
    <submittedName>
        <fullName evidence="1">Uncharacterized protein</fullName>
    </submittedName>
</protein>
<sequence>MSTDSLLDEIEASGFLLNNLFQLHDGTWRANLRKRGVARTPGALGDWQHEYCDGMTREEALIKAAAKLGGGTSDWNPPTTGLLPALVRNRRAREELTERINGR</sequence>
<accession>A0A6J5NS13</accession>
<organism evidence="1">
    <name type="scientific">uncultured Caudovirales phage</name>
    <dbReference type="NCBI Taxonomy" id="2100421"/>
    <lineage>
        <taxon>Viruses</taxon>
        <taxon>Duplodnaviria</taxon>
        <taxon>Heunggongvirae</taxon>
        <taxon>Uroviricota</taxon>
        <taxon>Caudoviricetes</taxon>
        <taxon>Peduoviridae</taxon>
        <taxon>Maltschvirus</taxon>
        <taxon>Maltschvirus maltsch</taxon>
    </lineage>
</organism>
<reference evidence="1" key="1">
    <citation type="submission" date="2020-04" db="EMBL/GenBank/DDBJ databases">
        <authorList>
            <person name="Chiriac C."/>
            <person name="Salcher M."/>
            <person name="Ghai R."/>
            <person name="Kavagutti S V."/>
        </authorList>
    </citation>
    <scope>NUCLEOTIDE SEQUENCE</scope>
</reference>